<evidence type="ECO:0000256" key="5">
    <source>
        <dbReference type="ARBA" id="ARBA00023136"/>
    </source>
</evidence>
<evidence type="ECO:0000313" key="12">
    <source>
        <dbReference type="Proteomes" id="UP000575898"/>
    </source>
</evidence>
<feature type="transmembrane region" description="Helical" evidence="6">
    <location>
        <begin position="240"/>
        <end position="260"/>
    </location>
</feature>
<feature type="domain" description="EAL" evidence="9">
    <location>
        <begin position="723"/>
        <end position="978"/>
    </location>
</feature>
<feature type="transmembrane region" description="Helical" evidence="6">
    <location>
        <begin position="155"/>
        <end position="175"/>
    </location>
</feature>
<dbReference type="InterPro" id="IPR043128">
    <property type="entry name" value="Rev_trsase/Diguanyl_cyclase"/>
</dbReference>
<evidence type="ECO:0000259" key="8">
    <source>
        <dbReference type="PROSITE" id="PS50113"/>
    </source>
</evidence>
<dbReference type="InterPro" id="IPR035965">
    <property type="entry name" value="PAS-like_dom_sf"/>
</dbReference>
<dbReference type="PANTHER" id="PTHR44757:SF2">
    <property type="entry name" value="BIOFILM ARCHITECTURE MAINTENANCE PROTEIN MBAA"/>
    <property type="match status" value="1"/>
</dbReference>
<dbReference type="SMART" id="SM00091">
    <property type="entry name" value="PAS"/>
    <property type="match status" value="2"/>
</dbReference>
<dbReference type="PROSITE" id="PS50883">
    <property type="entry name" value="EAL"/>
    <property type="match status" value="1"/>
</dbReference>
<feature type="transmembrane region" description="Helical" evidence="6">
    <location>
        <begin position="272"/>
        <end position="290"/>
    </location>
</feature>
<dbReference type="Gene3D" id="3.20.20.450">
    <property type="entry name" value="EAL domain"/>
    <property type="match status" value="1"/>
</dbReference>
<dbReference type="InterPro" id="IPR000700">
    <property type="entry name" value="PAS-assoc_C"/>
</dbReference>
<evidence type="ECO:0000256" key="2">
    <source>
        <dbReference type="ARBA" id="ARBA00022475"/>
    </source>
</evidence>
<dbReference type="Proteomes" id="UP000575898">
    <property type="component" value="Unassembled WGS sequence"/>
</dbReference>
<dbReference type="CDD" id="cd01948">
    <property type="entry name" value="EAL"/>
    <property type="match status" value="1"/>
</dbReference>
<dbReference type="InterPro" id="IPR007895">
    <property type="entry name" value="MASE1"/>
</dbReference>
<feature type="domain" description="PAS" evidence="7">
    <location>
        <begin position="423"/>
        <end position="468"/>
    </location>
</feature>
<dbReference type="CDD" id="cd00130">
    <property type="entry name" value="PAS"/>
    <property type="match status" value="2"/>
</dbReference>
<evidence type="ECO:0000259" key="7">
    <source>
        <dbReference type="PROSITE" id="PS50112"/>
    </source>
</evidence>
<dbReference type="SUPFAM" id="SSF55785">
    <property type="entry name" value="PYP-like sensor domain (PAS domain)"/>
    <property type="match status" value="2"/>
</dbReference>
<dbReference type="SMART" id="SM00052">
    <property type="entry name" value="EAL"/>
    <property type="match status" value="1"/>
</dbReference>
<dbReference type="InterPro" id="IPR000014">
    <property type="entry name" value="PAS"/>
</dbReference>
<dbReference type="GO" id="GO:0005886">
    <property type="term" value="C:plasma membrane"/>
    <property type="evidence" value="ECO:0007669"/>
    <property type="project" value="UniProtKB-SubCell"/>
</dbReference>
<dbReference type="RefSeq" id="WP_246490795.1">
    <property type="nucleotide sequence ID" value="NZ_JACHHY010000001.1"/>
</dbReference>
<evidence type="ECO:0000256" key="3">
    <source>
        <dbReference type="ARBA" id="ARBA00022692"/>
    </source>
</evidence>
<accession>A0A840MJP3</accession>
<sequence length="986" mass="111277">MKKWFRYSVTESLQILAFATLYATVVVLTWHFLANQNRATSLWLPGGLALAGLMVAGLRFWPAIALGDLCGHFLLGFPTQAMSASMFDTTVEAVTAAWLIQLHQPGVPPFSRLRQYVWFCASIAIANLLGDTLGMVLSWINSDIPDTLPLQQMILHWQGDVLGMLILTPLAVLWLNPPRHWLQQERLIEAVICFGLTILAGQIIFLGWLHQQVGQYAEDFMAFVFVAWAGVRLGRHGVSLALAILSIQALVGGMGDHSYFSQSAPVGSQANYWFFTVIITLIGMSLALALQERMQAEADLREREQRLSAMFELSPLGMARNTLDGRYVEANPALLNMVGYPLAELNRLSYWDLTPPRYASLDQHQAKLLIQQGRYGPYEKEYIHHNGQLIPVRLNGMLITGGEGERYVWSIIENITDQRHAEEEMQLASLVYTNSNEAMSVSDAKNAILAINPAFTRLTGYQRDEIVGGNTRLLRSDRHDERFYQEMSDAIRLNGQWQGEIWVKRKSGEDFVAWLGVNTILNEDGTVHRRVAQFQDISEKKKSEELIWQQANFDPLTGLPNRHMFHDRLQQEIKKSHRTGLSLALIFLDLDHFKAVNDTLGHAMGDQLLKDVASRLTATVRESDTVVRLGGDEFTLILSELEDTHIAERVARDLLARLVEPFQLGDDLTYISASIGITFYPDDATDVDSLIKHADQAMYAAKQRGRNRYNFFTPSMQESVEKRMRLANELRIAISGEQFTLYYQPIVELSSGRIQKAEALIRWVHPKHGRISPADFIPIAEETGLINEIGNWVFLEAARQVKIWRERYQPDMQISVNKSPIQFRSEAHHESVWIDHLKSLNLPGHCMVVEITEGLLMDAGEAVSRRLLAFRDAGIQVALDDFGTGYSSLSYLKKFDIDYLKIDQSFVRNLTPDSPDLALCEAIIVMAHKLGIKVVAEGVETEQQRNLLIGAQCDYAQGYWYSRPVPATEFDLLLQQNPLSVARPAA</sequence>
<dbReference type="SUPFAM" id="SSF141868">
    <property type="entry name" value="EAL domain-like"/>
    <property type="match status" value="1"/>
</dbReference>
<comment type="caution">
    <text evidence="11">The sequence shown here is derived from an EMBL/GenBank/DDBJ whole genome shotgun (WGS) entry which is preliminary data.</text>
</comment>
<dbReference type="InterPro" id="IPR035919">
    <property type="entry name" value="EAL_sf"/>
</dbReference>
<dbReference type="SUPFAM" id="SSF55073">
    <property type="entry name" value="Nucleotide cyclase"/>
    <property type="match status" value="1"/>
</dbReference>
<gene>
    <name evidence="11" type="ORF">HNQ59_000174</name>
</gene>
<evidence type="ECO:0000256" key="6">
    <source>
        <dbReference type="SAM" id="Phobius"/>
    </source>
</evidence>
<dbReference type="InterPro" id="IPR000160">
    <property type="entry name" value="GGDEF_dom"/>
</dbReference>
<dbReference type="Pfam" id="PF00990">
    <property type="entry name" value="GGDEF"/>
    <property type="match status" value="1"/>
</dbReference>
<feature type="transmembrane region" description="Helical" evidence="6">
    <location>
        <begin position="116"/>
        <end position="140"/>
    </location>
</feature>
<comment type="subcellular location">
    <subcellularLocation>
        <location evidence="1">Cell membrane</location>
        <topology evidence="1">Multi-pass membrane protein</topology>
    </subcellularLocation>
</comment>
<dbReference type="PROSITE" id="PS50113">
    <property type="entry name" value="PAC"/>
    <property type="match status" value="1"/>
</dbReference>
<protein>
    <submittedName>
        <fullName evidence="11">Diguanylate cyclase (GGDEF)-like protein/PAS domain S-box-containing protein</fullName>
    </submittedName>
</protein>
<dbReference type="CDD" id="cd01949">
    <property type="entry name" value="GGDEF"/>
    <property type="match status" value="1"/>
</dbReference>
<evidence type="ECO:0000259" key="10">
    <source>
        <dbReference type="PROSITE" id="PS50887"/>
    </source>
</evidence>
<feature type="transmembrane region" description="Helical" evidence="6">
    <location>
        <begin position="12"/>
        <end position="30"/>
    </location>
</feature>
<dbReference type="Pfam" id="PF13426">
    <property type="entry name" value="PAS_9"/>
    <property type="match status" value="2"/>
</dbReference>
<dbReference type="Gene3D" id="3.30.450.20">
    <property type="entry name" value="PAS domain"/>
    <property type="match status" value="2"/>
</dbReference>
<dbReference type="GO" id="GO:0003824">
    <property type="term" value="F:catalytic activity"/>
    <property type="evidence" value="ECO:0007669"/>
    <property type="project" value="UniProtKB-ARBA"/>
</dbReference>
<feature type="domain" description="GGDEF" evidence="10">
    <location>
        <begin position="581"/>
        <end position="714"/>
    </location>
</feature>
<dbReference type="InterPro" id="IPR029787">
    <property type="entry name" value="Nucleotide_cyclase"/>
</dbReference>
<feature type="transmembrane region" description="Helical" evidence="6">
    <location>
        <begin position="42"/>
        <end position="61"/>
    </location>
</feature>
<dbReference type="FunFam" id="3.30.70.270:FF:000001">
    <property type="entry name" value="Diguanylate cyclase domain protein"/>
    <property type="match status" value="1"/>
</dbReference>
<keyword evidence="12" id="KW-1185">Reference proteome</keyword>
<evidence type="ECO:0000259" key="9">
    <source>
        <dbReference type="PROSITE" id="PS50883"/>
    </source>
</evidence>
<dbReference type="PROSITE" id="PS50887">
    <property type="entry name" value="GGDEF"/>
    <property type="match status" value="1"/>
</dbReference>
<dbReference type="InterPro" id="IPR001633">
    <property type="entry name" value="EAL_dom"/>
</dbReference>
<dbReference type="InterPro" id="IPR001610">
    <property type="entry name" value="PAC"/>
</dbReference>
<reference evidence="11 12" key="1">
    <citation type="submission" date="2020-08" db="EMBL/GenBank/DDBJ databases">
        <title>Genomic Encyclopedia of Type Strains, Phase IV (KMG-IV): sequencing the most valuable type-strain genomes for metagenomic binning, comparative biology and taxonomic classification.</title>
        <authorList>
            <person name="Goeker M."/>
        </authorList>
    </citation>
    <scope>NUCLEOTIDE SEQUENCE [LARGE SCALE GENOMIC DNA]</scope>
    <source>
        <strain evidence="11 12">DSM 27165</strain>
    </source>
</reference>
<dbReference type="SMART" id="SM00267">
    <property type="entry name" value="GGDEF"/>
    <property type="match status" value="1"/>
</dbReference>
<dbReference type="SMART" id="SM00086">
    <property type="entry name" value="PAC"/>
    <property type="match status" value="2"/>
</dbReference>
<dbReference type="EMBL" id="JACHHY010000001">
    <property type="protein sequence ID" value="MBB5016912.1"/>
    <property type="molecule type" value="Genomic_DNA"/>
</dbReference>
<dbReference type="Pfam" id="PF05231">
    <property type="entry name" value="MASE1"/>
    <property type="match status" value="1"/>
</dbReference>
<keyword evidence="3 6" id="KW-0812">Transmembrane</keyword>
<keyword evidence="2" id="KW-1003">Cell membrane</keyword>
<proteinExistence type="predicted"/>
<evidence type="ECO:0000313" key="11">
    <source>
        <dbReference type="EMBL" id="MBB5016912.1"/>
    </source>
</evidence>
<name>A0A840MJP3_9PROT</name>
<organism evidence="11 12">
    <name type="scientific">Chitinivorax tropicus</name>
    <dbReference type="NCBI Taxonomy" id="714531"/>
    <lineage>
        <taxon>Bacteria</taxon>
        <taxon>Pseudomonadati</taxon>
        <taxon>Pseudomonadota</taxon>
        <taxon>Betaproteobacteria</taxon>
        <taxon>Chitinivorax</taxon>
    </lineage>
</organism>
<dbReference type="Pfam" id="PF00563">
    <property type="entry name" value="EAL"/>
    <property type="match status" value="1"/>
</dbReference>
<keyword evidence="4 6" id="KW-1133">Transmembrane helix</keyword>
<dbReference type="NCBIfam" id="TIGR00229">
    <property type="entry name" value="sensory_box"/>
    <property type="match status" value="2"/>
</dbReference>
<dbReference type="AlphaFoldDB" id="A0A840MJP3"/>
<feature type="domain" description="PAC" evidence="8">
    <location>
        <begin position="497"/>
        <end position="549"/>
    </location>
</feature>
<dbReference type="InterPro" id="IPR052155">
    <property type="entry name" value="Biofilm_reg_signaling"/>
</dbReference>
<evidence type="ECO:0000256" key="4">
    <source>
        <dbReference type="ARBA" id="ARBA00022989"/>
    </source>
</evidence>
<dbReference type="NCBIfam" id="TIGR00254">
    <property type="entry name" value="GGDEF"/>
    <property type="match status" value="1"/>
</dbReference>
<evidence type="ECO:0000256" key="1">
    <source>
        <dbReference type="ARBA" id="ARBA00004651"/>
    </source>
</evidence>
<dbReference type="Gene3D" id="3.30.70.270">
    <property type="match status" value="1"/>
</dbReference>
<feature type="transmembrane region" description="Helical" evidence="6">
    <location>
        <begin position="187"/>
        <end position="209"/>
    </location>
</feature>
<keyword evidence="5 6" id="KW-0472">Membrane</keyword>
<dbReference type="PROSITE" id="PS50112">
    <property type="entry name" value="PAS"/>
    <property type="match status" value="1"/>
</dbReference>
<dbReference type="PANTHER" id="PTHR44757">
    <property type="entry name" value="DIGUANYLATE CYCLASE DGCP"/>
    <property type="match status" value="1"/>
</dbReference>